<proteinExistence type="predicted"/>
<evidence type="ECO:0000256" key="2">
    <source>
        <dbReference type="SAM" id="MobiDB-lite"/>
    </source>
</evidence>
<dbReference type="EMBL" id="CP025704">
    <property type="protein sequence ID" value="AUN99614.1"/>
    <property type="molecule type" value="Genomic_DNA"/>
</dbReference>
<evidence type="ECO:0000313" key="4">
    <source>
        <dbReference type="Proteomes" id="UP000235584"/>
    </source>
</evidence>
<dbReference type="AlphaFoldDB" id="A0A2K9NXX6"/>
<dbReference type="KEGG" id="bsto:C0V70_16170"/>
<evidence type="ECO:0000313" key="3">
    <source>
        <dbReference type="EMBL" id="AUN99614.1"/>
    </source>
</evidence>
<dbReference type="SUPFAM" id="SSF57997">
    <property type="entry name" value="Tropomyosin"/>
    <property type="match status" value="1"/>
</dbReference>
<dbReference type="Proteomes" id="UP000235584">
    <property type="component" value="Chromosome"/>
</dbReference>
<dbReference type="Gene3D" id="1.20.120.330">
    <property type="entry name" value="Nucleotidyltransferases domain 2"/>
    <property type="match status" value="1"/>
</dbReference>
<accession>A0A2K9NXX6</accession>
<protein>
    <submittedName>
        <fullName evidence="3">Uncharacterized protein</fullName>
    </submittedName>
</protein>
<organism evidence="3 4">
    <name type="scientific">Bacteriovorax stolpii</name>
    <name type="common">Bdellovibrio stolpii</name>
    <dbReference type="NCBI Taxonomy" id="960"/>
    <lineage>
        <taxon>Bacteria</taxon>
        <taxon>Pseudomonadati</taxon>
        <taxon>Bdellovibrionota</taxon>
        <taxon>Bacteriovoracia</taxon>
        <taxon>Bacteriovoracales</taxon>
        <taxon>Bacteriovoracaceae</taxon>
        <taxon>Bacteriovorax</taxon>
    </lineage>
</organism>
<gene>
    <name evidence="3" type="ORF">C0V70_16170</name>
</gene>
<keyword evidence="1" id="KW-0175">Coiled coil</keyword>
<name>A0A2K9NXX6_BACTC</name>
<evidence type="ECO:0000256" key="1">
    <source>
        <dbReference type="SAM" id="Coils"/>
    </source>
</evidence>
<sequence>MKILVTPELMSSPVAHFFLEMGVELEQKYTEGHNYLFAINNACPEVTHLPRLQTKADLDAKFLTHVRSYISEGLFATEAGKKLLTSYFTEAVDFDLVDRYSKDLKNIYSVKIHEYLNVGYFVDSIVVEAYKAKFDINALRDYMHTALKFAFKKVEASQERMPIDLSYSHNGEAFTVQISMEVEFFGGKSEFKEVLDLLTKDTNYFDVTYFDKKKKLTLSMLMFKDKSFKGMKSYFFTEVAKKAASSEVAESPAELHSGLASQEPVRYEAPKGGNEQSKKLAVARKFAIFIKNYRNNEERPKPLERLELIDVEYYLTFYPKQEAVKEVDDEIKNFVFRLIKDDQLFSGITDYVQKIANSKLDPQVQEIQRILAEKSLSDIEEILMIHGKGSEKEGVDRVKGWVDTSDNEAIRVSGKDVAVANNEKWEVKRSQINEKIQDEVIRINSEGRNVIQEDIIRVVAKELDAKENDVKTVVSGIVEEAVSSELVKNQKLEEAFALKILGNQTPDEVREKLEAQIARMKKVIEQMKNEIIRFQNEKTLQGIEGNLAAPSQENPELGKLKSALGKAVEVAKAKDKIIEKYKNDAEINLRAKDMKITALEDRIEEIKSEFARSREFANEEKLQILQAENKSLKGRLELANKKVNIINENIENRESETTEKHEREIESLRSNMQMAQSVIERFKQDKLEMESRFQEEREANRKLKEENSAAGSNSAMKSELAEREAQIAILQSDRKASEDKYKLLSIELKKTEQKLKYVTSQLESSNKKGGSGQKSADAYAKQLEQANSRLSEANNEVAEKRKEIVKLKQENTLMSSKIAELEKKLGVAKKAS</sequence>
<dbReference type="RefSeq" id="WP_102244905.1">
    <property type="nucleotide sequence ID" value="NZ_CP025704.1"/>
</dbReference>
<feature type="region of interest" description="Disordered" evidence="2">
    <location>
        <begin position="691"/>
        <end position="720"/>
    </location>
</feature>
<feature type="region of interest" description="Disordered" evidence="2">
    <location>
        <begin position="760"/>
        <end position="780"/>
    </location>
</feature>
<reference evidence="3 4" key="1">
    <citation type="submission" date="2018-01" db="EMBL/GenBank/DDBJ databases">
        <title>Complete genome sequence of Bacteriovorax stolpii DSM12778.</title>
        <authorList>
            <person name="Tang B."/>
            <person name="Chang J."/>
        </authorList>
    </citation>
    <scope>NUCLEOTIDE SEQUENCE [LARGE SCALE GENOMIC DNA]</scope>
    <source>
        <strain evidence="3 4">DSM 12778</strain>
    </source>
</reference>
<keyword evidence="4" id="KW-1185">Reference proteome</keyword>
<feature type="coiled-coil region" evidence="1">
    <location>
        <begin position="510"/>
        <end position="537"/>
    </location>
</feature>
<feature type="compositionally biased region" description="Basic and acidic residues" evidence="2">
    <location>
        <begin position="691"/>
        <end position="707"/>
    </location>
</feature>